<feature type="compositionally biased region" description="Low complexity" evidence="1">
    <location>
        <begin position="324"/>
        <end position="335"/>
    </location>
</feature>
<gene>
    <name evidence="4" type="ORF">ACFQFD_00910</name>
</gene>
<feature type="region of interest" description="Disordered" evidence="1">
    <location>
        <begin position="323"/>
        <end position="383"/>
    </location>
</feature>
<keyword evidence="5" id="KW-1185">Reference proteome</keyword>
<evidence type="ECO:0000259" key="3">
    <source>
        <dbReference type="Pfam" id="PF07760"/>
    </source>
</evidence>
<accession>A0ABD5T5F9</accession>
<name>A0ABD5T5F9_9EURY</name>
<feature type="transmembrane region" description="Helical" evidence="2">
    <location>
        <begin position="118"/>
        <end position="138"/>
    </location>
</feature>
<dbReference type="AlphaFoldDB" id="A0ABD5T5F9"/>
<reference evidence="4 5" key="1">
    <citation type="journal article" date="2019" name="Int. J. Syst. Evol. Microbiol.">
        <title>The Global Catalogue of Microorganisms (GCM) 10K type strain sequencing project: providing services to taxonomists for standard genome sequencing and annotation.</title>
        <authorList>
            <consortium name="The Broad Institute Genomics Platform"/>
            <consortium name="The Broad Institute Genome Sequencing Center for Infectious Disease"/>
            <person name="Wu L."/>
            <person name="Ma J."/>
        </authorList>
    </citation>
    <scope>NUCLEOTIDE SEQUENCE [LARGE SCALE GENOMIC DNA]</scope>
    <source>
        <strain evidence="4 5">SYNS20</strain>
    </source>
</reference>
<dbReference type="InterPro" id="IPR011674">
    <property type="entry name" value="DUF1616"/>
</dbReference>
<evidence type="ECO:0000256" key="2">
    <source>
        <dbReference type="SAM" id="Phobius"/>
    </source>
</evidence>
<feature type="transmembrane region" description="Helical" evidence="2">
    <location>
        <begin position="17"/>
        <end position="41"/>
    </location>
</feature>
<organism evidence="4 5">
    <name type="scientific">Halobaculum halobium</name>
    <dbReference type="NCBI Taxonomy" id="3032281"/>
    <lineage>
        <taxon>Archaea</taxon>
        <taxon>Methanobacteriati</taxon>
        <taxon>Methanobacteriota</taxon>
        <taxon>Stenosarchaea group</taxon>
        <taxon>Halobacteria</taxon>
        <taxon>Halobacteriales</taxon>
        <taxon>Haloferacaceae</taxon>
        <taxon>Halobaculum</taxon>
    </lineage>
</organism>
<feature type="transmembrane region" description="Helical" evidence="2">
    <location>
        <begin position="91"/>
        <end position="112"/>
    </location>
</feature>
<feature type="transmembrane region" description="Helical" evidence="2">
    <location>
        <begin position="175"/>
        <end position="196"/>
    </location>
</feature>
<evidence type="ECO:0000313" key="5">
    <source>
        <dbReference type="Proteomes" id="UP001596443"/>
    </source>
</evidence>
<dbReference type="EMBL" id="JBHSWX010000001">
    <property type="protein sequence ID" value="MFC6784593.1"/>
    <property type="molecule type" value="Genomic_DNA"/>
</dbReference>
<keyword evidence="2" id="KW-0472">Membrane</keyword>
<feature type="domain" description="DUF1616" evidence="3">
    <location>
        <begin position="25"/>
        <end position="321"/>
    </location>
</feature>
<dbReference type="Proteomes" id="UP001596443">
    <property type="component" value="Unassembled WGS sequence"/>
</dbReference>
<evidence type="ECO:0000313" key="4">
    <source>
        <dbReference type="EMBL" id="MFC6784593.1"/>
    </source>
</evidence>
<comment type="caution">
    <text evidence="4">The sequence shown here is derived from an EMBL/GenBank/DDBJ whole genome shotgun (WGS) entry which is preliminary data.</text>
</comment>
<sequence>MNAPRDLEPSPGRSTDLLVIVEVAVTMVLVVLVAIGAFTGLGGPTRTLLGGALVLFLPGYALSTLVFPASDDGRPGSVASGRAGLAFLERLAFAVGASVASVPVLAWAVALLGYPFDVATVLSAAATATGVLTVLGGVRRLFTPRRDRYVLPVKRALALASAGTEGSVVERASTAAFVVAVAFAVVAVTAGLVAPIEGDGFTQASILVEGDDGRQFVGQSPGEVPPGGTADLVVRVENHERESTDYIVVVQLQRVVDGEVVDRANADRFSRTVEAGETWERPHEVRPFDGENVRIAYLIYREGVPADPDIESAYRAVTVWTTVADAPGDPGPGADDLGGTGGGDGPAGDGTDIGGPADSDGAGGTNGIAGFDDVDGVPGGASP</sequence>
<protein>
    <submittedName>
        <fullName evidence="4">DUF1616 domain-containing protein</fullName>
    </submittedName>
</protein>
<dbReference type="Pfam" id="PF07760">
    <property type="entry name" value="DUF1616"/>
    <property type="match status" value="1"/>
</dbReference>
<keyword evidence="2" id="KW-1133">Transmembrane helix</keyword>
<proteinExistence type="predicted"/>
<feature type="transmembrane region" description="Helical" evidence="2">
    <location>
        <begin position="47"/>
        <end position="70"/>
    </location>
</feature>
<keyword evidence="2" id="KW-0812">Transmembrane</keyword>
<dbReference type="GeneID" id="81211309"/>
<dbReference type="RefSeq" id="WP_284063772.1">
    <property type="nucleotide sequence ID" value="NZ_CP126159.1"/>
</dbReference>
<feature type="compositionally biased region" description="Gly residues" evidence="1">
    <location>
        <begin position="336"/>
        <end position="353"/>
    </location>
</feature>
<evidence type="ECO:0000256" key="1">
    <source>
        <dbReference type="SAM" id="MobiDB-lite"/>
    </source>
</evidence>